<sequence length="46" mass="5219">MNTPYAQITAPPGLVTQPDSLLEAFLTTARERDPQVMAEWDRIQMD</sequence>
<evidence type="ECO:0000313" key="2">
    <source>
        <dbReference type="Proteomes" id="UP000255087"/>
    </source>
</evidence>
<dbReference type="EMBL" id="UHJC01000001">
    <property type="protein sequence ID" value="SUP86180.1"/>
    <property type="molecule type" value="Genomic_DNA"/>
</dbReference>
<organism evidence="1 2">
    <name type="scientific">Yersinia pseudotuberculosis</name>
    <dbReference type="NCBI Taxonomy" id="633"/>
    <lineage>
        <taxon>Bacteria</taxon>
        <taxon>Pseudomonadati</taxon>
        <taxon>Pseudomonadota</taxon>
        <taxon>Gammaproteobacteria</taxon>
        <taxon>Enterobacterales</taxon>
        <taxon>Yersiniaceae</taxon>
        <taxon>Yersinia</taxon>
    </lineage>
</organism>
<evidence type="ECO:0000313" key="1">
    <source>
        <dbReference type="EMBL" id="SUP86180.1"/>
    </source>
</evidence>
<name>A0A380QD89_YERPU</name>
<protein>
    <submittedName>
        <fullName evidence="1">Uncharacterized protein</fullName>
    </submittedName>
</protein>
<dbReference type="Proteomes" id="UP000255087">
    <property type="component" value="Unassembled WGS sequence"/>
</dbReference>
<reference evidence="1 2" key="1">
    <citation type="submission" date="2018-06" db="EMBL/GenBank/DDBJ databases">
        <authorList>
            <consortium name="Pathogen Informatics"/>
            <person name="Doyle S."/>
        </authorList>
    </citation>
    <scope>NUCLEOTIDE SEQUENCE [LARGE SCALE GENOMIC DNA]</scope>
    <source>
        <strain evidence="1 2">NCTC8580</strain>
    </source>
</reference>
<accession>A0A380QD89</accession>
<proteinExistence type="predicted"/>
<dbReference type="AlphaFoldDB" id="A0A380QD89"/>
<gene>
    <name evidence="1" type="ORF">NCTC8580_04090</name>
</gene>